<dbReference type="EMBL" id="CP066167">
    <property type="protein sequence ID" value="QQD16637.1"/>
    <property type="molecule type" value="Genomic_DNA"/>
</dbReference>
<dbReference type="InterPro" id="IPR020845">
    <property type="entry name" value="AMP-binding_CS"/>
</dbReference>
<dbReference type="PANTHER" id="PTHR43201">
    <property type="entry name" value="ACYL-COA SYNTHETASE"/>
    <property type="match status" value="1"/>
</dbReference>
<proteinExistence type="inferred from homology"/>
<dbReference type="Gene3D" id="3.30.300.30">
    <property type="match status" value="1"/>
</dbReference>
<comment type="similarity">
    <text evidence="1">Belongs to the ATP-dependent AMP-binding enzyme family.</text>
</comment>
<dbReference type="InterPro" id="IPR000873">
    <property type="entry name" value="AMP-dep_synth/lig_dom"/>
</dbReference>
<dbReference type="Proteomes" id="UP000596063">
    <property type="component" value="Chromosome"/>
</dbReference>
<dbReference type="GO" id="GO:0031956">
    <property type="term" value="F:medium-chain fatty acid-CoA ligase activity"/>
    <property type="evidence" value="ECO:0007669"/>
    <property type="project" value="TreeGrafter"/>
</dbReference>
<dbReference type="Pfam" id="PF00501">
    <property type="entry name" value="AMP-binding"/>
    <property type="match status" value="1"/>
</dbReference>
<evidence type="ECO:0000313" key="5">
    <source>
        <dbReference type="EMBL" id="QQD16637.1"/>
    </source>
</evidence>
<evidence type="ECO:0000259" key="4">
    <source>
        <dbReference type="Pfam" id="PF13193"/>
    </source>
</evidence>
<accession>A0A7T4QXU6</accession>
<organism evidence="5 6">
    <name type="scientific">Spongiibacter nanhainus</name>
    <dbReference type="NCBI Taxonomy" id="2794344"/>
    <lineage>
        <taxon>Bacteria</taxon>
        <taxon>Pseudomonadati</taxon>
        <taxon>Pseudomonadota</taxon>
        <taxon>Gammaproteobacteria</taxon>
        <taxon>Cellvibrionales</taxon>
        <taxon>Spongiibacteraceae</taxon>
        <taxon>Spongiibacter</taxon>
    </lineage>
</organism>
<reference evidence="5 6" key="1">
    <citation type="submission" date="2020-12" db="EMBL/GenBank/DDBJ databases">
        <authorList>
            <person name="Shan Y."/>
        </authorList>
    </citation>
    <scope>NUCLEOTIDE SEQUENCE [LARGE SCALE GENOMIC DNA]</scope>
    <source>
        <strain evidence="6">csc3.9</strain>
    </source>
</reference>
<dbReference type="SUPFAM" id="SSF56801">
    <property type="entry name" value="Acetyl-CoA synthetase-like"/>
    <property type="match status" value="1"/>
</dbReference>
<protein>
    <submittedName>
        <fullName evidence="5">Acyl--CoA ligase</fullName>
    </submittedName>
</protein>
<dbReference type="RefSeq" id="WP_198568157.1">
    <property type="nucleotide sequence ID" value="NZ_CP066167.1"/>
</dbReference>
<dbReference type="Gene3D" id="2.30.38.10">
    <property type="entry name" value="Luciferase, Domain 3"/>
    <property type="match status" value="1"/>
</dbReference>
<keyword evidence="2 5" id="KW-0436">Ligase</keyword>
<evidence type="ECO:0000259" key="3">
    <source>
        <dbReference type="Pfam" id="PF00501"/>
    </source>
</evidence>
<evidence type="ECO:0000256" key="1">
    <source>
        <dbReference type="ARBA" id="ARBA00006432"/>
    </source>
</evidence>
<dbReference type="InterPro" id="IPR045851">
    <property type="entry name" value="AMP-bd_C_sf"/>
</dbReference>
<keyword evidence="6" id="KW-1185">Reference proteome</keyword>
<dbReference type="Gene3D" id="3.40.50.980">
    <property type="match status" value="2"/>
</dbReference>
<dbReference type="PANTHER" id="PTHR43201:SF5">
    <property type="entry name" value="MEDIUM-CHAIN ACYL-COA LIGASE ACSF2, MITOCHONDRIAL"/>
    <property type="match status" value="1"/>
</dbReference>
<dbReference type="PROSITE" id="PS00455">
    <property type="entry name" value="AMP_BINDING"/>
    <property type="match status" value="1"/>
</dbReference>
<name>A0A7T4QXU6_9GAMM</name>
<evidence type="ECO:0000313" key="6">
    <source>
        <dbReference type="Proteomes" id="UP000596063"/>
    </source>
</evidence>
<feature type="domain" description="AMP-dependent synthetase/ligase" evidence="3">
    <location>
        <begin position="49"/>
        <end position="428"/>
    </location>
</feature>
<gene>
    <name evidence="5" type="ORF">I6N98_09480</name>
</gene>
<sequence>MDHSDIVSRLRDATVQLTAAGAPFEIVTGADGLKRYRQAPASMRELIDQGRQFGDAEFLVYAGQRRSFGEFFQRVDALAHQLVHTLNVTAGDRVAIAMRNYPEWMEVYAAVVSLGAVVVPLNSWGKARELHFGLEDSGAVVVFCDGERYRYIADALPTLGCRAVLARIDDKAAPGTNTIEYEALLAPALGQPMPPSFNDGGDHLVQIMYTSGTTGTPKGAMSSHDNITQAIVNFEFHAICSAMANPGAVEVMMSSGHPPSTLLAVPLFHVSGCYAAFLLNLRGGRKLVMMHKWDPQKAIELIADEKITIFSAAPTMVESLLKHPSFHNADTSSLFSLGGGGAACPPAFKQAIEQHLPRSYVGTGYGMTESNATCANCTGEAYLYKPNSAGTLSPIVDFQTRSEDGRILSDGESGEIWLRSATNIQGYWQRTRANDELFVDGWMDTGDIGYIDDEGFVFVEGRSKDLIIRGGENIYPAEIEACLSEMTEVQEAAVIALNDPHYGQVPGLVVKLRDGESLAEGDISHFLGDRLAAFKLPKYIWLREAPLPRNPAGKVLKTELQATYKTA</sequence>
<dbReference type="GO" id="GO:0006631">
    <property type="term" value="P:fatty acid metabolic process"/>
    <property type="evidence" value="ECO:0007669"/>
    <property type="project" value="TreeGrafter"/>
</dbReference>
<dbReference type="KEGG" id="snan:I6N98_09480"/>
<dbReference type="AlphaFoldDB" id="A0A7T4QXU6"/>
<dbReference type="Pfam" id="PF13193">
    <property type="entry name" value="AMP-binding_C"/>
    <property type="match status" value="1"/>
</dbReference>
<evidence type="ECO:0000256" key="2">
    <source>
        <dbReference type="ARBA" id="ARBA00022598"/>
    </source>
</evidence>
<feature type="domain" description="AMP-binding enzyme C-terminal" evidence="4">
    <location>
        <begin position="478"/>
        <end position="554"/>
    </location>
</feature>
<dbReference type="InterPro" id="IPR025110">
    <property type="entry name" value="AMP-bd_C"/>
</dbReference>